<dbReference type="EMBL" id="MT144018">
    <property type="protein sequence ID" value="QJA46663.1"/>
    <property type="molecule type" value="Genomic_DNA"/>
</dbReference>
<gene>
    <name evidence="2" type="ORF">MM415B01016_0030</name>
    <name evidence="1" type="ORF">TM448A00494_0010</name>
</gene>
<reference evidence="1" key="1">
    <citation type="submission" date="2020-03" db="EMBL/GenBank/DDBJ databases">
        <title>The deep terrestrial virosphere.</title>
        <authorList>
            <person name="Holmfeldt K."/>
            <person name="Nilsson E."/>
            <person name="Simone D."/>
            <person name="Lopez-Fernandez M."/>
            <person name="Wu X."/>
            <person name="de Brujin I."/>
            <person name="Lundin D."/>
            <person name="Andersson A."/>
            <person name="Bertilsson S."/>
            <person name="Dopson M."/>
        </authorList>
    </citation>
    <scope>NUCLEOTIDE SEQUENCE</scope>
    <source>
        <strain evidence="2">MM415B01016</strain>
        <strain evidence="1">TM448A00494</strain>
    </source>
</reference>
<name>A0A6H1ZFH6_9ZZZZ</name>
<dbReference type="AlphaFoldDB" id="A0A6H1ZFH6"/>
<protein>
    <submittedName>
        <fullName evidence="1">Uncharacterized protein</fullName>
    </submittedName>
</protein>
<accession>A0A6H1ZFH6</accession>
<evidence type="ECO:0000313" key="2">
    <source>
        <dbReference type="EMBL" id="QJA60961.1"/>
    </source>
</evidence>
<organism evidence="1">
    <name type="scientific">viral metagenome</name>
    <dbReference type="NCBI Taxonomy" id="1070528"/>
    <lineage>
        <taxon>unclassified sequences</taxon>
        <taxon>metagenomes</taxon>
        <taxon>organismal metagenomes</taxon>
    </lineage>
</organism>
<dbReference type="EMBL" id="MT141426">
    <property type="protein sequence ID" value="QJA60961.1"/>
    <property type="molecule type" value="Genomic_DNA"/>
</dbReference>
<evidence type="ECO:0000313" key="1">
    <source>
        <dbReference type="EMBL" id="QJA46663.1"/>
    </source>
</evidence>
<proteinExistence type="predicted"/>
<sequence length="53" mass="6275">MSGLNWEKANRLRKRRLSVVDEKERLDLDAAARWLSQKARQEVGAAKRKRARR</sequence>